<organism evidence="1 2">
    <name type="scientific">Apibacter adventoris</name>
    <dbReference type="NCBI Taxonomy" id="1679466"/>
    <lineage>
        <taxon>Bacteria</taxon>
        <taxon>Pseudomonadati</taxon>
        <taxon>Bacteroidota</taxon>
        <taxon>Flavobacteriia</taxon>
        <taxon>Flavobacteriales</taxon>
        <taxon>Weeksellaceae</taxon>
        <taxon>Apibacter</taxon>
    </lineage>
</organism>
<gene>
    <name evidence="1" type="ORF">C4S77_10650</name>
</gene>
<evidence type="ECO:0000313" key="1">
    <source>
        <dbReference type="EMBL" id="PQL90350.1"/>
    </source>
</evidence>
<accession>A0A2S8A738</accession>
<dbReference type="Proteomes" id="UP000238042">
    <property type="component" value="Unassembled WGS sequence"/>
</dbReference>
<dbReference type="AlphaFoldDB" id="A0A2S8A738"/>
<comment type="caution">
    <text evidence="1">The sequence shown here is derived from an EMBL/GenBank/DDBJ whole genome shotgun (WGS) entry which is preliminary data.</text>
</comment>
<dbReference type="EMBL" id="PSZM01000046">
    <property type="protein sequence ID" value="PQL90350.1"/>
    <property type="molecule type" value="Genomic_DNA"/>
</dbReference>
<sequence>MYQKEMEKIVVSLDSATSLEKITDLNNQLVRVNRLFPDQWQPLYYEAYIDLCSFFIKPDLGIAVLNDAEDRIREALSIERADKSELWALQGYIMMMKISTDPMNLGASLTGSVYNILEKSIKENPENPRPRLVLINFSFGKKMFFKEDISAECEQLSRIENLMKSEHKTTLTPKWERLLFERVANKCLK</sequence>
<reference evidence="1 2" key="1">
    <citation type="submission" date="2018-02" db="EMBL/GenBank/DDBJ databases">
        <title>Genome sequences of Apibacter spp., gut symbionts of Asian honey bees.</title>
        <authorList>
            <person name="Kwong W.K."/>
            <person name="Steele M.I."/>
            <person name="Moran N.A."/>
        </authorList>
    </citation>
    <scope>NUCLEOTIDE SEQUENCE [LARGE SCALE GENOMIC DNA]</scope>
    <source>
        <strain evidence="2">wkB301</strain>
    </source>
</reference>
<protein>
    <submittedName>
        <fullName evidence="1">Uncharacterized protein</fullName>
    </submittedName>
</protein>
<name>A0A2S8A738_9FLAO</name>
<proteinExistence type="predicted"/>
<evidence type="ECO:0000313" key="2">
    <source>
        <dbReference type="Proteomes" id="UP000238042"/>
    </source>
</evidence>
<keyword evidence="2" id="KW-1185">Reference proteome</keyword>